<name>A0A178ZKW2_9EURO</name>
<feature type="repeat" description="ANK" evidence="2">
    <location>
        <begin position="900"/>
        <end position="932"/>
    </location>
</feature>
<dbReference type="Gene3D" id="3.40.50.300">
    <property type="entry name" value="P-loop containing nucleotide triphosphate hydrolases"/>
    <property type="match status" value="1"/>
</dbReference>
<feature type="region of interest" description="Disordered" evidence="3">
    <location>
        <begin position="1203"/>
        <end position="1229"/>
    </location>
</feature>
<dbReference type="Pfam" id="PF24883">
    <property type="entry name" value="NPHP3_N"/>
    <property type="match status" value="1"/>
</dbReference>
<dbReference type="OrthoDB" id="427518at2759"/>
<feature type="region of interest" description="Disordered" evidence="3">
    <location>
        <begin position="1345"/>
        <end position="1381"/>
    </location>
</feature>
<dbReference type="Proteomes" id="UP000078343">
    <property type="component" value="Unassembled WGS sequence"/>
</dbReference>
<organism evidence="5 6">
    <name type="scientific">Fonsecaea erecta</name>
    <dbReference type="NCBI Taxonomy" id="1367422"/>
    <lineage>
        <taxon>Eukaryota</taxon>
        <taxon>Fungi</taxon>
        <taxon>Dikarya</taxon>
        <taxon>Ascomycota</taxon>
        <taxon>Pezizomycotina</taxon>
        <taxon>Eurotiomycetes</taxon>
        <taxon>Chaetothyriomycetidae</taxon>
        <taxon>Chaetothyriales</taxon>
        <taxon>Herpotrichiellaceae</taxon>
        <taxon>Fonsecaea</taxon>
    </lineage>
</organism>
<dbReference type="Gene3D" id="3.40.50.1820">
    <property type="entry name" value="alpha/beta hydrolase"/>
    <property type="match status" value="1"/>
</dbReference>
<feature type="compositionally biased region" description="Low complexity" evidence="3">
    <location>
        <begin position="1065"/>
        <end position="1084"/>
    </location>
</feature>
<comment type="caution">
    <text evidence="5">The sequence shown here is derived from an EMBL/GenBank/DDBJ whole genome shotgun (WGS) entry which is preliminary data.</text>
</comment>
<dbReference type="InterPro" id="IPR027417">
    <property type="entry name" value="P-loop_NTPase"/>
</dbReference>
<dbReference type="SUPFAM" id="SSF52540">
    <property type="entry name" value="P-loop containing nucleoside triphosphate hydrolases"/>
    <property type="match status" value="1"/>
</dbReference>
<dbReference type="InterPro" id="IPR029058">
    <property type="entry name" value="AB_hydrolase_fold"/>
</dbReference>
<dbReference type="GeneID" id="30009472"/>
<feature type="region of interest" description="Disordered" evidence="3">
    <location>
        <begin position="1064"/>
        <end position="1137"/>
    </location>
</feature>
<evidence type="ECO:0000313" key="6">
    <source>
        <dbReference type="Proteomes" id="UP000078343"/>
    </source>
</evidence>
<dbReference type="EMBL" id="LVYI01000004">
    <property type="protein sequence ID" value="OAP60302.1"/>
    <property type="molecule type" value="Genomic_DNA"/>
</dbReference>
<dbReference type="SUPFAM" id="SSF48403">
    <property type="entry name" value="Ankyrin repeat"/>
    <property type="match status" value="1"/>
</dbReference>
<dbReference type="PROSITE" id="PS50297">
    <property type="entry name" value="ANK_REP_REGION"/>
    <property type="match status" value="3"/>
</dbReference>
<keyword evidence="1" id="KW-0677">Repeat</keyword>
<feature type="domain" description="Nephrocystin 3-like N-terminal" evidence="4">
    <location>
        <begin position="301"/>
        <end position="478"/>
    </location>
</feature>
<feature type="compositionally biased region" description="Basic and acidic residues" evidence="3">
    <location>
        <begin position="1217"/>
        <end position="1229"/>
    </location>
</feature>
<feature type="repeat" description="ANK" evidence="2">
    <location>
        <begin position="866"/>
        <end position="898"/>
    </location>
</feature>
<feature type="repeat" description="ANK" evidence="2">
    <location>
        <begin position="932"/>
        <end position="964"/>
    </location>
</feature>
<dbReference type="PROSITE" id="PS50088">
    <property type="entry name" value="ANK_REPEAT"/>
    <property type="match status" value="3"/>
</dbReference>
<dbReference type="SMART" id="SM00248">
    <property type="entry name" value="ANK"/>
    <property type="match status" value="5"/>
</dbReference>
<dbReference type="InterPro" id="IPR036770">
    <property type="entry name" value="Ankyrin_rpt-contain_sf"/>
</dbReference>
<evidence type="ECO:0000259" key="4">
    <source>
        <dbReference type="Pfam" id="PF24883"/>
    </source>
</evidence>
<protein>
    <recommendedName>
        <fullName evidence="4">Nephrocystin 3-like N-terminal domain-containing protein</fullName>
    </recommendedName>
</protein>
<dbReference type="Gene3D" id="1.25.40.20">
    <property type="entry name" value="Ankyrin repeat-containing domain"/>
    <property type="match status" value="2"/>
</dbReference>
<dbReference type="STRING" id="1367422.A0A178ZKW2"/>
<evidence type="ECO:0000313" key="5">
    <source>
        <dbReference type="EMBL" id="OAP60302.1"/>
    </source>
</evidence>
<dbReference type="InterPro" id="IPR056884">
    <property type="entry name" value="NPHP3-like_N"/>
</dbReference>
<evidence type="ECO:0000256" key="2">
    <source>
        <dbReference type="PROSITE-ProRule" id="PRU00023"/>
    </source>
</evidence>
<dbReference type="PANTHER" id="PTHR10039:SF16">
    <property type="entry name" value="GPI INOSITOL-DEACYLASE"/>
    <property type="match status" value="1"/>
</dbReference>
<dbReference type="InterPro" id="IPR002110">
    <property type="entry name" value="Ankyrin_rpt"/>
</dbReference>
<evidence type="ECO:0000256" key="1">
    <source>
        <dbReference type="ARBA" id="ARBA00022737"/>
    </source>
</evidence>
<reference evidence="5 6" key="1">
    <citation type="submission" date="2016-04" db="EMBL/GenBank/DDBJ databases">
        <title>Draft genome of Fonsecaea erecta CBS 125763.</title>
        <authorList>
            <person name="Weiss V.A."/>
            <person name="Vicente V.A."/>
            <person name="Raittz R.T."/>
            <person name="Moreno L.F."/>
            <person name="De Souza E.M."/>
            <person name="Pedrosa F.O."/>
            <person name="Steffens M.B."/>
            <person name="Faoro H."/>
            <person name="Tadra-Sfeir M.Z."/>
            <person name="Najafzadeh M.J."/>
            <person name="Felipe M.S."/>
            <person name="Teixeira M."/>
            <person name="Sun J."/>
            <person name="Xi L."/>
            <person name="Gomes R."/>
            <person name="De Azevedo C.M."/>
            <person name="Salgado C.G."/>
            <person name="Da Silva M.B."/>
            <person name="Nascimento M.F."/>
            <person name="Queiroz-Telles F."/>
            <person name="Attili D.S."/>
            <person name="Gorbushina A."/>
        </authorList>
    </citation>
    <scope>NUCLEOTIDE SEQUENCE [LARGE SCALE GENOMIC DNA]</scope>
    <source>
        <strain evidence="5 6">CBS 125763</strain>
    </source>
</reference>
<dbReference type="Pfam" id="PF00023">
    <property type="entry name" value="Ank"/>
    <property type="match status" value="1"/>
</dbReference>
<accession>A0A178ZKW2</accession>
<dbReference type="RefSeq" id="XP_018693669.1">
    <property type="nucleotide sequence ID" value="XM_018836816.1"/>
</dbReference>
<gene>
    <name evidence="5" type="ORF">AYL99_05304</name>
</gene>
<dbReference type="PANTHER" id="PTHR10039">
    <property type="entry name" value="AMELOGENIN"/>
    <property type="match status" value="1"/>
</dbReference>
<keyword evidence="2" id="KW-0040">ANK repeat</keyword>
<sequence>MSAGHGLNMLHAPDSTEAIVDIIAVHGLGPQASSWLLSVSRDLPEARLFAYGYDFELQGIGLVEEQGIHLLEALSQTRSADNTSDRPLVFIAHSLGGLIVKQALICSQARVDSTSWPASNLTRLIKGIVFVGTPHCVNDRTDRAIWKFLQLCASGANLATVEKRLHDILPPLQSISTKFKDYLNTAPNQIKLVSFFEEPDTLGFADNSPSLSDTKMTHVVLKEDAVLEGFDCVPIRGDHTSIWKSLSSNSVNYRRILAALKVLTIPFSRHGSKLPENHDADAGALFQLEDGRQRIASPADGTLSWLGKNSVFERWAQNDDTGFLWIRGKAGSGKSTLMKYMLDRGNYPVAAKTPVLTLSYFFDPFKGRTKLSASDFYRALLYQLWEQARHLPCEHDILASTELHFTSQLRGNRANEPSLLAEQLNLLLFDISENHPVYIFIDALDECAKNEVVSILEFLRQALGRAPTRHLRICVSSRNTLSCSTEDASVFVDQENKEDIVSFTETQIQIRAAKYGDSLLHLKDEVLNIILEKADGMFLWVSLAIHIIYNETRNSADILRVLRSLPTDLNSVYRRILENIQEEKPQVQLQISRTLSWVLFASRPLSVQELAAALSPVYRERSEIHQIHHLEEHVSFDSIPNFTSVLTERTWGLVKTVYSKYDHISECWSKTDHTTVHLLHSSVKDFLSTSQFLMMHSSQKSAANAAAVQNLQFARLCLNYCAKSVEAFEQPHADGQDLNAVFPLLGYSSTFWLKHLQIANGAGISEEVWADIFPLPSEKLLHSWSRALVLVGKDARLYQSSSILHVAAYYNLSRLVRMWARNMEKELKTRRSADKIQDLTGEASPRIDLFKEPSNLNQLLNQTDTEGRTALSLASETGGLEVCKLLVDYGADLHIVDRKYGYSPLMWAVAAGNMPTMSLLLNSGADVNDLRSGISPLCLAATAGNVAVVRLLLDHGAMMDSEGPTSDRPPTSSGFQDKVYVHSELPIHGRMMSVAGYLNLGPLHYAILGSNLSTIGLLLMKGAEAAFGYADALSRYRFLWLNRIILSMRQDPKMVDCTILQQCHGSNGRGSNSTRRNGSNSTRGSHTDSPMKRKLVSDGSQDHADGHDDNDSDDDDDAGRPPPNKRPNLSFRDDIPTNKKPPLTYACPYFKYAPNRYGCQKACSAHGWRDVSRLKQHLHEKHYIHLCDRCGERFEGNEQRQEHRRAQEACPSVPTEQRQRDFADGFDDDQKKKLHDKTMKKNQANNNEKTYWEEVYKTCFPDAIGRQIPSPYFEEAADARYNMFLMDTLRRSPSARSLIEGYFDSEVAARFLNDLTDFITEIHTQFQTAGGSGTQFQQGMFPAITQNAPRPAPMTHQQPDPRQASIRPHSTPSGNPVEADFRDDSAFYSQDQEFYSMPQDPEMQQDAQMSLLSPIEETILPQSTFPAQPPWSSYSGQSPPWLFEYPNTNPNRYPYCVISRGNNEGRAHNPSLNDYQFHQTYDNMRR</sequence>
<keyword evidence="6" id="KW-1185">Reference proteome</keyword>
<feature type="compositionally biased region" description="Basic and acidic residues" evidence="3">
    <location>
        <begin position="1100"/>
        <end position="1109"/>
    </location>
</feature>
<dbReference type="Pfam" id="PF12796">
    <property type="entry name" value="Ank_2"/>
    <property type="match status" value="1"/>
</dbReference>
<evidence type="ECO:0000256" key="3">
    <source>
        <dbReference type="SAM" id="MobiDB-lite"/>
    </source>
</evidence>
<proteinExistence type="predicted"/>
<dbReference type="SUPFAM" id="SSF53474">
    <property type="entry name" value="alpha/beta-Hydrolases"/>
    <property type="match status" value="1"/>
</dbReference>